<dbReference type="PROSITE" id="PS51278">
    <property type="entry name" value="GATASE_TYPE_2"/>
    <property type="match status" value="1"/>
</dbReference>
<dbReference type="CDD" id="cd01991">
    <property type="entry name" value="Asn_synthase_B_C"/>
    <property type="match status" value="1"/>
</dbReference>
<dbReference type="CDD" id="cd00712">
    <property type="entry name" value="AsnB"/>
    <property type="match status" value="1"/>
</dbReference>
<dbReference type="AlphaFoldDB" id="A0A383CJY0"/>
<dbReference type="GO" id="GO:0005829">
    <property type="term" value="C:cytosol"/>
    <property type="evidence" value="ECO:0007669"/>
    <property type="project" value="TreeGrafter"/>
</dbReference>
<gene>
    <name evidence="2" type="ORF">METZ01_LOCUS485288</name>
</gene>
<sequence>NGEIYNFQELRKELIALGHQFSTASDTEVVIHLYEEEGKEFVKRLDGMFALAIWDEPKKRLILARDRIGKKPLFYSLNGRKFLFGSEAKTLTQTNLVAPNVDPIALASYLTYGYVAEPLSIFDGISKLPPAHILIYDDSGLRIQRYWELNKTSDNSITPAEAASETRRLTDMAVASRLISDVPLGFFLSGGLDSSIVVGSAAQNSTSKLKTFSIGFEEKSYSELQYAKTIAHHFDTDHEE</sequence>
<dbReference type="Pfam" id="PF00733">
    <property type="entry name" value="Asn_synthase"/>
    <property type="match status" value="1"/>
</dbReference>
<evidence type="ECO:0000313" key="2">
    <source>
        <dbReference type="EMBL" id="SVE32434.1"/>
    </source>
</evidence>
<dbReference type="InterPro" id="IPR014729">
    <property type="entry name" value="Rossmann-like_a/b/a_fold"/>
</dbReference>
<dbReference type="PANTHER" id="PTHR43284:SF1">
    <property type="entry name" value="ASPARAGINE SYNTHETASE"/>
    <property type="match status" value="1"/>
</dbReference>
<dbReference type="InterPro" id="IPR001962">
    <property type="entry name" value="Asn_synthase"/>
</dbReference>
<proteinExistence type="predicted"/>
<feature type="non-terminal residue" evidence="2">
    <location>
        <position position="1"/>
    </location>
</feature>
<dbReference type="SUPFAM" id="SSF52402">
    <property type="entry name" value="Adenine nucleotide alpha hydrolases-like"/>
    <property type="match status" value="1"/>
</dbReference>
<evidence type="ECO:0000259" key="1">
    <source>
        <dbReference type="PROSITE" id="PS51278"/>
    </source>
</evidence>
<organism evidence="2">
    <name type="scientific">marine metagenome</name>
    <dbReference type="NCBI Taxonomy" id="408172"/>
    <lineage>
        <taxon>unclassified sequences</taxon>
        <taxon>metagenomes</taxon>
        <taxon>ecological metagenomes</taxon>
    </lineage>
</organism>
<dbReference type="Gene3D" id="3.40.50.620">
    <property type="entry name" value="HUPs"/>
    <property type="match status" value="1"/>
</dbReference>
<dbReference type="InterPro" id="IPR017932">
    <property type="entry name" value="GATase_2_dom"/>
</dbReference>
<dbReference type="GO" id="GO:0004066">
    <property type="term" value="F:asparagine synthase (glutamine-hydrolyzing) activity"/>
    <property type="evidence" value="ECO:0007669"/>
    <property type="project" value="InterPro"/>
</dbReference>
<dbReference type="InterPro" id="IPR033738">
    <property type="entry name" value="AsnB_N"/>
</dbReference>
<accession>A0A383CJY0</accession>
<name>A0A383CJY0_9ZZZZ</name>
<feature type="domain" description="Glutamine amidotransferase type-2" evidence="1">
    <location>
        <begin position="1"/>
        <end position="139"/>
    </location>
</feature>
<dbReference type="SUPFAM" id="SSF56235">
    <property type="entry name" value="N-terminal nucleophile aminohydrolases (Ntn hydrolases)"/>
    <property type="match status" value="1"/>
</dbReference>
<dbReference type="Pfam" id="PF13537">
    <property type="entry name" value="GATase_7"/>
    <property type="match status" value="1"/>
</dbReference>
<dbReference type="Gene3D" id="3.60.20.10">
    <property type="entry name" value="Glutamine Phosphoribosylpyrophosphate, subunit 1, domain 1"/>
    <property type="match status" value="1"/>
</dbReference>
<dbReference type="GO" id="GO:0006529">
    <property type="term" value="P:asparagine biosynthetic process"/>
    <property type="evidence" value="ECO:0007669"/>
    <property type="project" value="InterPro"/>
</dbReference>
<dbReference type="InterPro" id="IPR051786">
    <property type="entry name" value="ASN_synthetase/amidase"/>
</dbReference>
<dbReference type="InterPro" id="IPR029055">
    <property type="entry name" value="Ntn_hydrolases_N"/>
</dbReference>
<protein>
    <recommendedName>
        <fullName evidence="1">Glutamine amidotransferase type-2 domain-containing protein</fullName>
    </recommendedName>
</protein>
<dbReference type="PANTHER" id="PTHR43284">
    <property type="entry name" value="ASPARAGINE SYNTHETASE (GLUTAMINE-HYDROLYZING)"/>
    <property type="match status" value="1"/>
</dbReference>
<feature type="non-terminal residue" evidence="2">
    <location>
        <position position="240"/>
    </location>
</feature>
<dbReference type="EMBL" id="UINC01209425">
    <property type="protein sequence ID" value="SVE32434.1"/>
    <property type="molecule type" value="Genomic_DNA"/>
</dbReference>
<reference evidence="2" key="1">
    <citation type="submission" date="2018-05" db="EMBL/GenBank/DDBJ databases">
        <authorList>
            <person name="Lanie J.A."/>
            <person name="Ng W.-L."/>
            <person name="Kazmierczak K.M."/>
            <person name="Andrzejewski T.M."/>
            <person name="Davidsen T.M."/>
            <person name="Wayne K.J."/>
            <person name="Tettelin H."/>
            <person name="Glass J.I."/>
            <person name="Rusch D."/>
            <person name="Podicherti R."/>
            <person name="Tsui H.-C.T."/>
            <person name="Winkler M.E."/>
        </authorList>
    </citation>
    <scope>NUCLEOTIDE SEQUENCE</scope>
</reference>